<keyword evidence="7 12" id="KW-0460">Magnesium</keyword>
<keyword evidence="2 12" id="KW-0436">Ligase</keyword>
<comment type="function">
    <text evidence="1 12">DNA ligase that catalyzes the formation of phosphodiester linkages between 5'-phosphoryl and 3'-hydroxyl groups in double-stranded DNA using NAD as a coenzyme and as the energy source for the reaction. It is essential for DNA replication and repair of damaged DNA.</text>
</comment>
<keyword evidence="6 12" id="KW-0862">Zinc</keyword>
<reference evidence="15 16" key="1">
    <citation type="submission" date="2019-03" db="EMBL/GenBank/DDBJ databases">
        <title>Genomic Encyclopedia of Type Strains, Phase IV (KMG-IV): sequencing the most valuable type-strain genomes for metagenomic binning, comparative biology and taxonomic classification.</title>
        <authorList>
            <person name="Goeker M."/>
        </authorList>
    </citation>
    <scope>NUCLEOTIDE SEQUENCE [LARGE SCALE GENOMIC DNA]</scope>
    <source>
        <strain evidence="15 16">DSM 100013</strain>
    </source>
</reference>
<comment type="similarity">
    <text evidence="12">Belongs to the NAD-dependent DNA ligase family. LigA subfamily.</text>
</comment>
<feature type="binding site" evidence="12">
    <location>
        <position position="418"/>
    </location>
    <ligand>
        <name>Zn(2+)</name>
        <dbReference type="ChEBI" id="CHEBI:29105"/>
    </ligand>
</feature>
<dbReference type="AlphaFoldDB" id="A0A4R2TKW7"/>
<feature type="binding site" evidence="12">
    <location>
        <begin position="79"/>
        <end position="80"/>
    </location>
    <ligand>
        <name>NAD(+)</name>
        <dbReference type="ChEBI" id="CHEBI:57540"/>
    </ligand>
</feature>
<dbReference type="FunFam" id="1.10.150.20:FF:000006">
    <property type="entry name" value="DNA ligase"/>
    <property type="match status" value="1"/>
</dbReference>
<evidence type="ECO:0000313" key="16">
    <source>
        <dbReference type="Proteomes" id="UP000295504"/>
    </source>
</evidence>
<dbReference type="EMBL" id="SLYC01000009">
    <property type="protein sequence ID" value="TCQ03466.1"/>
    <property type="molecule type" value="Genomic_DNA"/>
</dbReference>
<dbReference type="GO" id="GO:0006281">
    <property type="term" value="P:DNA repair"/>
    <property type="evidence" value="ECO:0007669"/>
    <property type="project" value="UniProtKB-KW"/>
</dbReference>
<keyword evidence="13" id="KW-0175">Coiled coil</keyword>
<evidence type="ECO:0000256" key="4">
    <source>
        <dbReference type="ARBA" id="ARBA00022723"/>
    </source>
</evidence>
<comment type="catalytic activity">
    <reaction evidence="11 12">
        <text>NAD(+) + (deoxyribonucleotide)n-3'-hydroxyl + 5'-phospho-(deoxyribonucleotide)m = (deoxyribonucleotide)n+m + AMP + beta-nicotinamide D-nucleotide.</text>
        <dbReference type="EC" id="6.5.1.2"/>
    </reaction>
</comment>
<proteinExistence type="inferred from homology"/>
<dbReference type="Pfam" id="PF12826">
    <property type="entry name" value="HHH_2"/>
    <property type="match status" value="1"/>
</dbReference>
<dbReference type="InterPro" id="IPR012340">
    <property type="entry name" value="NA-bd_OB-fold"/>
</dbReference>
<dbReference type="GO" id="GO:0046872">
    <property type="term" value="F:metal ion binding"/>
    <property type="evidence" value="ECO:0007669"/>
    <property type="project" value="UniProtKB-KW"/>
</dbReference>
<feature type="binding site" evidence="12">
    <location>
        <position position="304"/>
    </location>
    <ligand>
        <name>NAD(+)</name>
        <dbReference type="ChEBI" id="CHEBI:57540"/>
    </ligand>
</feature>
<dbReference type="HAMAP" id="MF_01588">
    <property type="entry name" value="DNA_ligase_A"/>
    <property type="match status" value="1"/>
</dbReference>
<feature type="binding site" evidence="12">
    <location>
        <position position="412"/>
    </location>
    <ligand>
        <name>Zn(2+)</name>
        <dbReference type="ChEBI" id="CHEBI:29105"/>
    </ligand>
</feature>
<evidence type="ECO:0000256" key="12">
    <source>
        <dbReference type="HAMAP-Rule" id="MF_01588"/>
    </source>
</evidence>
<dbReference type="NCBIfam" id="NF005932">
    <property type="entry name" value="PRK07956.1"/>
    <property type="match status" value="1"/>
</dbReference>
<feature type="active site" description="N6-AMP-lysine intermediate" evidence="12">
    <location>
        <position position="113"/>
    </location>
</feature>
<keyword evidence="4 12" id="KW-0479">Metal-binding</keyword>
<dbReference type="InterPro" id="IPR001679">
    <property type="entry name" value="DNA_ligase"/>
</dbReference>
<evidence type="ECO:0000256" key="10">
    <source>
        <dbReference type="ARBA" id="ARBA00023211"/>
    </source>
</evidence>
<dbReference type="Pfam" id="PF00533">
    <property type="entry name" value="BRCT"/>
    <property type="match status" value="1"/>
</dbReference>
<dbReference type="InterPro" id="IPR041663">
    <property type="entry name" value="DisA/LigA_HHH"/>
</dbReference>
<gene>
    <name evidence="12" type="primary">ligA</name>
    <name evidence="15" type="ORF">EDD79_100946</name>
</gene>
<keyword evidence="9 12" id="KW-0234">DNA repair</keyword>
<dbReference type="InterPro" id="IPR010994">
    <property type="entry name" value="RuvA_2-like"/>
</dbReference>
<feature type="binding site" evidence="12">
    <location>
        <position position="396"/>
    </location>
    <ligand>
        <name>Zn(2+)</name>
        <dbReference type="ChEBI" id="CHEBI:29105"/>
    </ligand>
</feature>
<dbReference type="GO" id="GO:0003677">
    <property type="term" value="F:DNA binding"/>
    <property type="evidence" value="ECO:0007669"/>
    <property type="project" value="InterPro"/>
</dbReference>
<keyword evidence="5 12" id="KW-0227">DNA damage</keyword>
<evidence type="ECO:0000256" key="1">
    <source>
        <dbReference type="ARBA" id="ARBA00004067"/>
    </source>
</evidence>
<dbReference type="OrthoDB" id="9759736at2"/>
<dbReference type="Pfam" id="PF01653">
    <property type="entry name" value="DNA_ligase_aden"/>
    <property type="match status" value="1"/>
</dbReference>
<evidence type="ECO:0000256" key="11">
    <source>
        <dbReference type="ARBA" id="ARBA00034005"/>
    </source>
</evidence>
<evidence type="ECO:0000256" key="13">
    <source>
        <dbReference type="SAM" id="Coils"/>
    </source>
</evidence>
<organism evidence="15 16">
    <name type="scientific">Serpentinicella alkaliphila</name>
    <dbReference type="NCBI Taxonomy" id="1734049"/>
    <lineage>
        <taxon>Bacteria</taxon>
        <taxon>Bacillati</taxon>
        <taxon>Bacillota</taxon>
        <taxon>Clostridia</taxon>
        <taxon>Peptostreptococcales</taxon>
        <taxon>Natronincolaceae</taxon>
        <taxon>Serpentinicella</taxon>
    </lineage>
</organism>
<dbReference type="Proteomes" id="UP000295504">
    <property type="component" value="Unassembled WGS sequence"/>
</dbReference>
<dbReference type="Pfam" id="PF14520">
    <property type="entry name" value="HHH_5"/>
    <property type="match status" value="1"/>
</dbReference>
<evidence type="ECO:0000259" key="14">
    <source>
        <dbReference type="PROSITE" id="PS50172"/>
    </source>
</evidence>
<dbReference type="SUPFAM" id="SSF52113">
    <property type="entry name" value="BRCT domain"/>
    <property type="match status" value="1"/>
</dbReference>
<feature type="domain" description="BRCT" evidence="14">
    <location>
        <begin position="576"/>
        <end position="660"/>
    </location>
</feature>
<evidence type="ECO:0000313" key="15">
    <source>
        <dbReference type="EMBL" id="TCQ03466.1"/>
    </source>
</evidence>
<dbReference type="CDD" id="cd00114">
    <property type="entry name" value="LIGANc"/>
    <property type="match status" value="1"/>
</dbReference>
<feature type="binding site" evidence="12">
    <location>
        <position position="111"/>
    </location>
    <ligand>
        <name>NAD(+)</name>
        <dbReference type="ChEBI" id="CHEBI:57540"/>
    </ligand>
</feature>
<dbReference type="InterPro" id="IPR013840">
    <property type="entry name" value="DNAligase_N"/>
</dbReference>
<dbReference type="GO" id="GO:0006260">
    <property type="term" value="P:DNA replication"/>
    <property type="evidence" value="ECO:0007669"/>
    <property type="project" value="UniProtKB-KW"/>
</dbReference>
<dbReference type="InterPro" id="IPR001357">
    <property type="entry name" value="BRCT_dom"/>
</dbReference>
<dbReference type="SMART" id="SM00532">
    <property type="entry name" value="LIGANc"/>
    <property type="match status" value="1"/>
</dbReference>
<dbReference type="GO" id="GO:0003911">
    <property type="term" value="F:DNA ligase (NAD+) activity"/>
    <property type="evidence" value="ECO:0007669"/>
    <property type="project" value="UniProtKB-UniRule"/>
</dbReference>
<feature type="binding site" evidence="12">
    <location>
        <begin position="31"/>
        <end position="35"/>
    </location>
    <ligand>
        <name>NAD(+)</name>
        <dbReference type="ChEBI" id="CHEBI:57540"/>
    </ligand>
</feature>
<keyword evidence="8 12" id="KW-0520">NAD</keyword>
<comment type="caution">
    <text evidence="15">The sequence shown here is derived from an EMBL/GenBank/DDBJ whole genome shotgun (WGS) entry which is preliminary data.</text>
</comment>
<comment type="cofactor">
    <cofactor evidence="12">
        <name>Mg(2+)</name>
        <dbReference type="ChEBI" id="CHEBI:18420"/>
    </cofactor>
    <cofactor evidence="12">
        <name>Mn(2+)</name>
        <dbReference type="ChEBI" id="CHEBI:29035"/>
    </cofactor>
</comment>
<dbReference type="InterPro" id="IPR013839">
    <property type="entry name" value="DNAligase_adenylation"/>
</dbReference>
<dbReference type="InterPro" id="IPR003583">
    <property type="entry name" value="Hlx-hairpin-Hlx_DNA-bd_motif"/>
</dbReference>
<dbReference type="NCBIfam" id="TIGR00575">
    <property type="entry name" value="dnlj"/>
    <property type="match status" value="1"/>
</dbReference>
<evidence type="ECO:0000256" key="9">
    <source>
        <dbReference type="ARBA" id="ARBA00023204"/>
    </source>
</evidence>
<dbReference type="PANTHER" id="PTHR23389:SF9">
    <property type="entry name" value="DNA LIGASE"/>
    <property type="match status" value="1"/>
</dbReference>
<dbReference type="Gene3D" id="1.10.287.610">
    <property type="entry name" value="Helix hairpin bin"/>
    <property type="match status" value="1"/>
</dbReference>
<dbReference type="Gene3D" id="3.30.470.30">
    <property type="entry name" value="DNA ligase/mRNA capping enzyme"/>
    <property type="match status" value="1"/>
</dbReference>
<dbReference type="SUPFAM" id="SSF50249">
    <property type="entry name" value="Nucleic acid-binding proteins"/>
    <property type="match status" value="1"/>
</dbReference>
<name>A0A4R2TKW7_9FIRM</name>
<keyword evidence="10 12" id="KW-0464">Manganese</keyword>
<evidence type="ECO:0000256" key="6">
    <source>
        <dbReference type="ARBA" id="ARBA00022833"/>
    </source>
</evidence>
<evidence type="ECO:0000256" key="5">
    <source>
        <dbReference type="ARBA" id="ARBA00022763"/>
    </source>
</evidence>
<evidence type="ECO:0000256" key="3">
    <source>
        <dbReference type="ARBA" id="ARBA00022705"/>
    </source>
</evidence>
<evidence type="ECO:0000256" key="7">
    <source>
        <dbReference type="ARBA" id="ARBA00022842"/>
    </source>
</evidence>
<feature type="binding site" evidence="12">
    <location>
        <position position="399"/>
    </location>
    <ligand>
        <name>Zn(2+)</name>
        <dbReference type="ChEBI" id="CHEBI:29105"/>
    </ligand>
</feature>
<dbReference type="InterPro" id="IPR036420">
    <property type="entry name" value="BRCT_dom_sf"/>
</dbReference>
<dbReference type="FunFam" id="1.10.150.20:FF:000007">
    <property type="entry name" value="DNA ligase"/>
    <property type="match status" value="1"/>
</dbReference>
<dbReference type="SUPFAM" id="SSF56091">
    <property type="entry name" value="DNA ligase/mRNA capping enzyme, catalytic domain"/>
    <property type="match status" value="1"/>
</dbReference>
<feature type="binding site" evidence="12">
    <location>
        <position position="134"/>
    </location>
    <ligand>
        <name>NAD(+)</name>
        <dbReference type="ChEBI" id="CHEBI:57540"/>
    </ligand>
</feature>
<keyword evidence="3 12" id="KW-0235">DNA replication</keyword>
<dbReference type="PANTHER" id="PTHR23389">
    <property type="entry name" value="CHROMOSOME TRANSMISSION FIDELITY FACTOR 18"/>
    <property type="match status" value="1"/>
</dbReference>
<dbReference type="Gene3D" id="2.40.50.140">
    <property type="entry name" value="Nucleic acid-binding proteins"/>
    <property type="match status" value="1"/>
</dbReference>
<dbReference type="Gene3D" id="3.40.50.10190">
    <property type="entry name" value="BRCT domain"/>
    <property type="match status" value="1"/>
</dbReference>
<dbReference type="Gene3D" id="1.10.150.20">
    <property type="entry name" value="5' to 3' exonuclease, C-terminal subdomain"/>
    <property type="match status" value="2"/>
</dbReference>
<dbReference type="PIRSF" id="PIRSF001604">
    <property type="entry name" value="LigA"/>
    <property type="match status" value="1"/>
</dbReference>
<dbReference type="PROSITE" id="PS50172">
    <property type="entry name" value="BRCT"/>
    <property type="match status" value="1"/>
</dbReference>
<accession>A0A4R2TKW7</accession>
<dbReference type="InterPro" id="IPR004150">
    <property type="entry name" value="NAD_DNA_ligase_OB"/>
</dbReference>
<dbReference type="RefSeq" id="WP_132848013.1">
    <property type="nucleotide sequence ID" value="NZ_CP058648.1"/>
</dbReference>
<dbReference type="SUPFAM" id="SSF47781">
    <property type="entry name" value="RuvA domain 2-like"/>
    <property type="match status" value="1"/>
</dbReference>
<feature type="binding site" evidence="12">
    <location>
        <position position="280"/>
    </location>
    <ligand>
        <name>NAD(+)</name>
        <dbReference type="ChEBI" id="CHEBI:57540"/>
    </ligand>
</feature>
<feature type="binding site" evidence="12">
    <location>
        <position position="168"/>
    </location>
    <ligand>
        <name>NAD(+)</name>
        <dbReference type="ChEBI" id="CHEBI:57540"/>
    </ligand>
</feature>
<sequence>MDKRERMKELVEKLNKYNYSYYVMDNPVISDSEYDKLYDELVVLENETGTVLKNSPTLRVGGEILKSFTQHTHLMSLWSLDKAKTYEDLTTWDNRVKKLLGSSFDIEYVVEYKFDGLTINLTYEEGELVQGATRGNGAVGESILEQVKTIKTIPLLINHKGRIEVQGEGIMKLSVLENYNQTADEPLKNARNAAAGALRNLNPKVTAKRNLSAYCYNVGFYEEIEFKTHMEMIEFLKDNSFPVNNYIKLCKNIEEVIEEVDALKETVKDLDYLTDGLVIKVNDIELRKQLGYTQKFPRWAIAFKFEAQEVTTELKNVIWQVGRTGKITPSAELDPVDIGGVTVSRATLNNWDDIQRKKVKIGCNVWLRRSNDVIPEIMGIVDDCNEGIEIEKPTFCPACGSEVIDKGPNVFCPNTLSCKPQLVSSIVHYSSRDAMDIEGFSEKTAEQLYEELGMKDISDLYELTFDDLIKLDRFGEKKAQNLLHAIEKSKDCKLDAFVYALGIPNVGRKTASDLANNFQTLDNISKATYEELIGIPDIGGIVAQSIIEFFKDNKVQDIINKLLYKGVKPIFNKKMETNNLLSGKTVVVTGTLTQYSRKEIKELLEGLGANVSGSVSKKTDYVIAGEDAGSKLDKANEILNSGVETELKILTEEEFINMIK</sequence>
<dbReference type="Pfam" id="PF03120">
    <property type="entry name" value="OB_DNA_ligase"/>
    <property type="match status" value="1"/>
</dbReference>
<evidence type="ECO:0000256" key="8">
    <source>
        <dbReference type="ARBA" id="ARBA00023027"/>
    </source>
</evidence>
<protein>
    <recommendedName>
        <fullName evidence="12">DNA ligase</fullName>
        <ecNumber evidence="12">6.5.1.2</ecNumber>
    </recommendedName>
    <alternativeName>
        <fullName evidence="12">Polydeoxyribonucleotide synthase [NAD(+)]</fullName>
    </alternativeName>
</protein>
<dbReference type="SMART" id="SM00292">
    <property type="entry name" value="BRCT"/>
    <property type="match status" value="1"/>
</dbReference>
<feature type="coiled-coil region" evidence="13">
    <location>
        <begin position="246"/>
        <end position="273"/>
    </location>
</feature>
<keyword evidence="16" id="KW-1185">Reference proteome</keyword>
<evidence type="ECO:0000256" key="2">
    <source>
        <dbReference type="ARBA" id="ARBA00022598"/>
    </source>
</evidence>
<dbReference type="GO" id="GO:0005829">
    <property type="term" value="C:cytosol"/>
    <property type="evidence" value="ECO:0007669"/>
    <property type="project" value="TreeGrafter"/>
</dbReference>
<dbReference type="EC" id="6.5.1.2" evidence="12"/>
<dbReference type="SMART" id="SM00278">
    <property type="entry name" value="HhH1"/>
    <property type="match status" value="4"/>
</dbReference>
<dbReference type="CDD" id="cd17748">
    <property type="entry name" value="BRCT_DNA_ligase_like"/>
    <property type="match status" value="1"/>
</dbReference>